<organism evidence="1 2">
    <name type="scientific">Leeuwenhoekiella aestuarii</name>
    <dbReference type="NCBI Taxonomy" id="2249426"/>
    <lineage>
        <taxon>Bacteria</taxon>
        <taxon>Pseudomonadati</taxon>
        <taxon>Bacteroidota</taxon>
        <taxon>Flavobacteriia</taxon>
        <taxon>Flavobacteriales</taxon>
        <taxon>Flavobacteriaceae</taxon>
        <taxon>Leeuwenhoekiella</taxon>
    </lineage>
</organism>
<dbReference type="AlphaFoldDB" id="A0A4V1KNZ9"/>
<evidence type="ECO:0008006" key="3">
    <source>
        <dbReference type="Google" id="ProtNLM"/>
    </source>
</evidence>
<dbReference type="EMBL" id="QOVI01000005">
    <property type="protein sequence ID" value="RXG13041.1"/>
    <property type="molecule type" value="Genomic_DNA"/>
</dbReference>
<comment type="caution">
    <text evidence="1">The sequence shown here is derived from an EMBL/GenBank/DDBJ whole genome shotgun (WGS) entry which is preliminary data.</text>
</comment>
<proteinExistence type="predicted"/>
<keyword evidence="2" id="KW-1185">Reference proteome</keyword>
<dbReference type="InterPro" id="IPR007362">
    <property type="entry name" value="DUF429"/>
</dbReference>
<dbReference type="Pfam" id="PF04250">
    <property type="entry name" value="DUF429"/>
    <property type="match status" value="1"/>
</dbReference>
<gene>
    <name evidence="1" type="ORF">DSM04_10518</name>
</gene>
<evidence type="ECO:0000313" key="2">
    <source>
        <dbReference type="Proteomes" id="UP000289821"/>
    </source>
</evidence>
<evidence type="ECO:0000313" key="1">
    <source>
        <dbReference type="EMBL" id="RXG13041.1"/>
    </source>
</evidence>
<name>A0A4V1KNZ9_9FLAO</name>
<reference evidence="1 2" key="1">
    <citation type="submission" date="2018-07" db="EMBL/GenBank/DDBJ databases">
        <title>Leeuwenhoekiella genomics.</title>
        <authorList>
            <person name="Tahon G."/>
            <person name="Willems A."/>
        </authorList>
    </citation>
    <scope>NUCLEOTIDE SEQUENCE [LARGE SCALE GENOMIC DNA]</scope>
    <source>
        <strain evidence="1 2">R-50232</strain>
    </source>
</reference>
<dbReference type="OrthoDB" id="9811476at2"/>
<protein>
    <recommendedName>
        <fullName evidence="3">DUF429 domain-containing protein</fullName>
    </recommendedName>
</protein>
<dbReference type="Proteomes" id="UP000289821">
    <property type="component" value="Unassembled WGS sequence"/>
</dbReference>
<accession>A0A4V1KNZ9</accession>
<sequence length="131" mass="15156">MILGGIDGCKYGWVVITKSQSIFQYFFIKKIEELTELFKNQKARFFIDIPIGLSSREFTRTVDTRLRSELGPRSSTVFNAPCRPAVYESDRQKAKKLNIQIEGKNLSEQTLNIKDRIQEVDKYIFKNNAAI</sequence>